<feature type="compositionally biased region" description="Low complexity" evidence="1">
    <location>
        <begin position="379"/>
        <end position="389"/>
    </location>
</feature>
<comment type="caution">
    <text evidence="2">The sequence shown here is derived from an EMBL/GenBank/DDBJ whole genome shotgun (WGS) entry which is preliminary data.</text>
</comment>
<dbReference type="InterPro" id="IPR045167">
    <property type="entry name" value="Hobbit"/>
</dbReference>
<dbReference type="PANTHER" id="PTHR15678">
    <property type="entry name" value="ANTIGEN MLAA-22-RELATED"/>
    <property type="match status" value="1"/>
</dbReference>
<dbReference type="PANTHER" id="PTHR15678:SF6">
    <property type="entry name" value="BRIDGE-LIKE LIPID TRANSFER PROTEIN FAMILY MEMBER 2"/>
    <property type="match status" value="1"/>
</dbReference>
<reference evidence="2" key="1">
    <citation type="submission" date="2018-11" db="EMBL/GenBank/DDBJ databases">
        <authorList>
            <consortium name="Pathogen Informatics"/>
        </authorList>
    </citation>
    <scope>NUCLEOTIDE SEQUENCE</scope>
</reference>
<dbReference type="Pfam" id="PF10344">
    <property type="entry name" value="Hobbit"/>
    <property type="match status" value="1"/>
</dbReference>
<protein>
    <submittedName>
        <fullName evidence="2">Uncharacterized protein</fullName>
    </submittedName>
</protein>
<proteinExistence type="predicted"/>
<dbReference type="OrthoDB" id="1562405at2759"/>
<evidence type="ECO:0000313" key="3">
    <source>
        <dbReference type="Proteomes" id="UP000784294"/>
    </source>
</evidence>
<feature type="region of interest" description="Disordered" evidence="1">
    <location>
        <begin position="374"/>
        <end position="408"/>
    </location>
</feature>
<sequence length="639" mass="69962">MFRNKTVTTPHQSLIAIVPNPGDVEAAVCLKQKPTFGISIKPYTFLSFAVDSFFMNTESSAATLPYHKSLSGPEAFAEFSLTDEPADSSGPETCSLPANDVCPSEVDSSGRPPSHCPMSAYTITSGVRLGPLSRHQHTCVSGAPFTSGGGQDGLEGVWVAGRRRYKEEKVSLRLGNACKESSLYAESNGSVGESHHEADGECDSYVNTHDFVPRASRDANLESRLNDLEEDQQASDQKTCYPAEIVRRNEICFEHAHWRMTETDGQIGLADVELRGFLYVKTHRQDDSGSHWLELGWIRVASLAPNSFYKEVLVPDVSSSQYIGGPILRIACSQRQPVGGISVKEAMEISIAPFRLQISKKFYTTMMPFFFPEKDQHSQHQQHQHQAQQPLRRTPLPNESPDRQLCPPVDSASIDLHYPLSVSSTALVSTPPIPVASSPILGHPLAFCLPIATESSSPVAWRKNLSCVTGMQNEGETTGVFILPDFRNYNLEERYPRSYRSKVNHNAGFHRGSSWLQRHLGSIRSRHHRSEPFVSQALGFTFVGYELSLGGALGRGLVHGQHLPPTVGNRCDGGNYVLGPSEADLTVEAAMAGGFLATDTASQPSKDIYLESSFPVRLKSEDADIFEAISPASLIGRTA</sequence>
<name>A0A448WA33_9PLAT</name>
<keyword evidence="3" id="KW-1185">Reference proteome</keyword>
<dbReference type="EMBL" id="CAAALY010000162">
    <property type="protein sequence ID" value="VEL06638.1"/>
    <property type="molecule type" value="Genomic_DNA"/>
</dbReference>
<evidence type="ECO:0000313" key="2">
    <source>
        <dbReference type="EMBL" id="VEL06638.1"/>
    </source>
</evidence>
<dbReference type="AlphaFoldDB" id="A0A448WA33"/>
<gene>
    <name evidence="2" type="ORF">PXEA_LOCUS78</name>
</gene>
<dbReference type="Proteomes" id="UP000784294">
    <property type="component" value="Unassembled WGS sequence"/>
</dbReference>
<organism evidence="2 3">
    <name type="scientific">Protopolystoma xenopodis</name>
    <dbReference type="NCBI Taxonomy" id="117903"/>
    <lineage>
        <taxon>Eukaryota</taxon>
        <taxon>Metazoa</taxon>
        <taxon>Spiralia</taxon>
        <taxon>Lophotrochozoa</taxon>
        <taxon>Platyhelminthes</taxon>
        <taxon>Monogenea</taxon>
        <taxon>Polyopisthocotylea</taxon>
        <taxon>Polystomatidea</taxon>
        <taxon>Polystomatidae</taxon>
        <taxon>Protopolystoma</taxon>
    </lineage>
</organism>
<accession>A0A448WA33</accession>
<evidence type="ECO:0000256" key="1">
    <source>
        <dbReference type="SAM" id="MobiDB-lite"/>
    </source>
</evidence>